<dbReference type="EMBL" id="AGCK01000038">
    <property type="protein sequence ID" value="EHM54468.1"/>
    <property type="molecule type" value="Genomic_DNA"/>
</dbReference>
<proteinExistence type="inferred from homology"/>
<organism evidence="9 10">
    <name type="scientific">Flavonifractor plautii ATCC 29863</name>
    <dbReference type="NCBI Taxonomy" id="411475"/>
    <lineage>
        <taxon>Bacteria</taxon>
        <taxon>Bacillati</taxon>
        <taxon>Bacillota</taxon>
        <taxon>Clostridia</taxon>
        <taxon>Eubacteriales</taxon>
        <taxon>Oscillospiraceae</taxon>
        <taxon>Flavonifractor</taxon>
    </lineage>
</organism>
<comment type="caution">
    <text evidence="9">The sequence shown here is derived from an EMBL/GenBank/DDBJ whole genome shotgun (WGS) entry which is preliminary data.</text>
</comment>
<feature type="transmembrane region" description="Helical" evidence="8">
    <location>
        <begin position="82"/>
        <end position="108"/>
    </location>
</feature>
<keyword evidence="6 8" id="KW-1133">Transmembrane helix</keyword>
<keyword evidence="4" id="KW-1003">Cell membrane</keyword>
<keyword evidence="3" id="KW-0813">Transport</keyword>
<evidence type="ECO:0000256" key="1">
    <source>
        <dbReference type="ARBA" id="ARBA00004651"/>
    </source>
</evidence>
<sequence>MKEDVLKLGTLLLILTPGRHTSFGCYQIKEECFIMSAKSARVKKLALLAMFTAIGAVLITLVHFPLFPAAPFLQYDPADVPILIAAFAFGPVAGILVTVLASFIQAFFLGGDGIYGFLMHVIATGILVTVASTLYRKFHTRTGAIIGLLLGTFAMGVGMMIANHFITPFYMGAPTEMVDAMLVTVILPFNLLKAGINSVVTFLVYKSVSKYIVHGEEFAKAPKKAAGEI</sequence>
<dbReference type="InterPro" id="IPR024529">
    <property type="entry name" value="ECF_trnsprt_substrate-spec"/>
</dbReference>
<dbReference type="PANTHER" id="PTHR38438:SF1">
    <property type="entry name" value="RIBOFLAVIN TRANSPORTER RIBU"/>
    <property type="match status" value="1"/>
</dbReference>
<evidence type="ECO:0000256" key="6">
    <source>
        <dbReference type="ARBA" id="ARBA00022989"/>
    </source>
</evidence>
<evidence type="ECO:0000256" key="5">
    <source>
        <dbReference type="ARBA" id="ARBA00022692"/>
    </source>
</evidence>
<comment type="similarity">
    <text evidence="2">Belongs to the prokaryotic riboflavin transporter (P-RFT) (TC 2.A.87) family.</text>
</comment>
<dbReference type="Gene3D" id="1.10.1760.20">
    <property type="match status" value="1"/>
</dbReference>
<evidence type="ECO:0000256" key="3">
    <source>
        <dbReference type="ARBA" id="ARBA00022448"/>
    </source>
</evidence>
<evidence type="ECO:0000256" key="2">
    <source>
        <dbReference type="ARBA" id="ARBA00005540"/>
    </source>
</evidence>
<dbReference type="Proteomes" id="UP000004459">
    <property type="component" value="Unassembled WGS sequence"/>
</dbReference>
<dbReference type="InterPro" id="IPR025720">
    <property type="entry name" value="RibU"/>
</dbReference>
<dbReference type="AlphaFoldDB" id="G9YM07"/>
<evidence type="ECO:0008006" key="11">
    <source>
        <dbReference type="Google" id="ProtNLM"/>
    </source>
</evidence>
<evidence type="ECO:0000256" key="7">
    <source>
        <dbReference type="ARBA" id="ARBA00023136"/>
    </source>
</evidence>
<comment type="subcellular location">
    <subcellularLocation>
        <location evidence="1">Cell membrane</location>
        <topology evidence="1">Multi-pass membrane protein</topology>
    </subcellularLocation>
</comment>
<dbReference type="GO" id="GO:0032217">
    <property type="term" value="F:riboflavin transmembrane transporter activity"/>
    <property type="evidence" value="ECO:0007669"/>
    <property type="project" value="InterPro"/>
</dbReference>
<reference evidence="9 10" key="1">
    <citation type="submission" date="2011-08" db="EMBL/GenBank/DDBJ databases">
        <authorList>
            <person name="Weinstock G."/>
            <person name="Sodergren E."/>
            <person name="Clifton S."/>
            <person name="Fulton L."/>
            <person name="Fulton B."/>
            <person name="Courtney L."/>
            <person name="Fronick C."/>
            <person name="Harrison M."/>
            <person name="Strong C."/>
            <person name="Farmer C."/>
            <person name="Delahaunty K."/>
            <person name="Markovic C."/>
            <person name="Hall O."/>
            <person name="Minx P."/>
            <person name="Tomlinson C."/>
            <person name="Mitreva M."/>
            <person name="Hou S."/>
            <person name="Chen J."/>
            <person name="Wollam A."/>
            <person name="Pepin K.H."/>
            <person name="Johnson M."/>
            <person name="Bhonagiri V."/>
            <person name="Zhang X."/>
            <person name="Suruliraj S."/>
            <person name="Warren W."/>
            <person name="Chinwalla A."/>
            <person name="Mardis E.R."/>
            <person name="Wilson R.K."/>
        </authorList>
    </citation>
    <scope>NUCLEOTIDE SEQUENCE [LARGE SCALE GENOMIC DNA]</scope>
    <source>
        <strain evidence="9 10">ATCC 29863</strain>
    </source>
</reference>
<evidence type="ECO:0000313" key="10">
    <source>
        <dbReference type="Proteomes" id="UP000004459"/>
    </source>
</evidence>
<protein>
    <recommendedName>
        <fullName evidence="11">Riboflavin transporter</fullName>
    </recommendedName>
</protein>
<evidence type="ECO:0000256" key="4">
    <source>
        <dbReference type="ARBA" id="ARBA00022475"/>
    </source>
</evidence>
<evidence type="ECO:0000313" key="9">
    <source>
        <dbReference type="EMBL" id="EHM54468.1"/>
    </source>
</evidence>
<accession>G9YM07</accession>
<feature type="transmembrane region" description="Helical" evidence="8">
    <location>
        <begin position="182"/>
        <end position="205"/>
    </location>
</feature>
<keyword evidence="5 8" id="KW-0812">Transmembrane</keyword>
<feature type="transmembrane region" description="Helical" evidence="8">
    <location>
        <begin position="142"/>
        <end position="162"/>
    </location>
</feature>
<dbReference type="HOGENOM" id="CLU_086673_0_1_9"/>
<keyword evidence="7 8" id="KW-0472">Membrane</keyword>
<dbReference type="GO" id="GO:0005886">
    <property type="term" value="C:plasma membrane"/>
    <property type="evidence" value="ECO:0007669"/>
    <property type="project" value="UniProtKB-SubCell"/>
</dbReference>
<feature type="transmembrane region" description="Helical" evidence="8">
    <location>
        <begin position="114"/>
        <end position="135"/>
    </location>
</feature>
<dbReference type="Pfam" id="PF12822">
    <property type="entry name" value="ECF_trnsprt"/>
    <property type="match status" value="1"/>
</dbReference>
<dbReference type="PATRIC" id="fig|411475.3.peg.448"/>
<feature type="transmembrane region" description="Helical" evidence="8">
    <location>
        <begin position="45"/>
        <end position="70"/>
    </location>
</feature>
<dbReference type="STRING" id="292800.A4U99_06065"/>
<evidence type="ECO:0000256" key="8">
    <source>
        <dbReference type="SAM" id="Phobius"/>
    </source>
</evidence>
<name>G9YM07_FLAPL</name>
<gene>
    <name evidence="9" type="ORF">HMPREF0372_00523</name>
</gene>
<dbReference type="PANTHER" id="PTHR38438">
    <property type="entry name" value="RIBOFLAVIN TRANSPORTER RIBU"/>
    <property type="match status" value="1"/>
</dbReference>